<dbReference type="GO" id="GO:0005694">
    <property type="term" value="C:chromosome"/>
    <property type="evidence" value="ECO:0007669"/>
    <property type="project" value="TreeGrafter"/>
</dbReference>
<dbReference type="GO" id="GO:0005634">
    <property type="term" value="C:nucleus"/>
    <property type="evidence" value="ECO:0007669"/>
    <property type="project" value="TreeGrafter"/>
</dbReference>
<dbReference type="Proteomes" id="UP000626109">
    <property type="component" value="Unassembled WGS sequence"/>
</dbReference>
<sequence length="259" mass="29895">MGIDKPNIRKIIHYGIEDYHQQIGRAGRDGLPSSCVVVFDNSDWKLWFSKLFTQGYDNWDKDDLRNHLESAEHLHQLVVGHSCRHQAILSYFGRKAEIELLKSSSLCRCDLCLGRRGEWLGTAKPRYFFREARLVLEAVRVAQGLTKAKGASKEAVLKLVTVRSDLVPVGVSKVMLHRIFAVRHELPRRRRTKAYASEIFDMLYGGGHLTRQLTSSQDFRSFVWRMTEFGESALVWGRSIQLLPTRSIRKLELEPKERK</sequence>
<dbReference type="PANTHER" id="PTHR13710">
    <property type="entry name" value="DNA HELICASE RECQ FAMILY MEMBER"/>
    <property type="match status" value="1"/>
</dbReference>
<evidence type="ECO:0000256" key="1">
    <source>
        <dbReference type="ARBA" id="ARBA00005446"/>
    </source>
</evidence>
<dbReference type="GO" id="GO:0043138">
    <property type="term" value="F:3'-5' DNA helicase activity"/>
    <property type="evidence" value="ECO:0007669"/>
    <property type="project" value="TreeGrafter"/>
</dbReference>
<comment type="similarity">
    <text evidence="1">Belongs to the helicase family. RecQ subfamily.</text>
</comment>
<dbReference type="InterPro" id="IPR027417">
    <property type="entry name" value="P-loop_NTPase"/>
</dbReference>
<accession>A0A813LSG9</accession>
<dbReference type="Pfam" id="PF16124">
    <property type="entry name" value="RecQ_Zn_bind"/>
    <property type="match status" value="1"/>
</dbReference>
<evidence type="ECO:0000259" key="2">
    <source>
        <dbReference type="Pfam" id="PF16124"/>
    </source>
</evidence>
<organism evidence="3 4">
    <name type="scientific">Polarella glacialis</name>
    <name type="common">Dinoflagellate</name>
    <dbReference type="NCBI Taxonomy" id="89957"/>
    <lineage>
        <taxon>Eukaryota</taxon>
        <taxon>Sar</taxon>
        <taxon>Alveolata</taxon>
        <taxon>Dinophyceae</taxon>
        <taxon>Suessiales</taxon>
        <taxon>Suessiaceae</taxon>
        <taxon>Polarella</taxon>
    </lineage>
</organism>
<dbReference type="EMBL" id="CAJNNW010036662">
    <property type="protein sequence ID" value="CAE8736443.1"/>
    <property type="molecule type" value="Genomic_DNA"/>
</dbReference>
<dbReference type="SUPFAM" id="SSF52540">
    <property type="entry name" value="P-loop containing nucleoside triphosphate hydrolases"/>
    <property type="match status" value="1"/>
</dbReference>
<evidence type="ECO:0000313" key="3">
    <source>
        <dbReference type="EMBL" id="CAE8736443.1"/>
    </source>
</evidence>
<comment type="caution">
    <text evidence="3">The sequence shown here is derived from an EMBL/GenBank/DDBJ whole genome shotgun (WGS) entry which is preliminary data.</text>
</comment>
<protein>
    <recommendedName>
        <fullName evidence="2">ATP-dependent DNA helicase RecQ zinc-binding domain-containing protein</fullName>
    </recommendedName>
</protein>
<gene>
    <name evidence="3" type="ORF">PGLA2088_LOCUS48316</name>
</gene>
<dbReference type="PANTHER" id="PTHR13710:SF120">
    <property type="entry name" value="BIFUNCTIONAL 3'-5' EXONUCLEASE_ATP-DEPENDENT HELICASE WRN"/>
    <property type="match status" value="1"/>
</dbReference>
<proteinExistence type="inferred from homology"/>
<name>A0A813LSG9_POLGL</name>
<evidence type="ECO:0000313" key="4">
    <source>
        <dbReference type="Proteomes" id="UP000626109"/>
    </source>
</evidence>
<feature type="domain" description="ATP-dependent DNA helicase RecQ zinc-binding" evidence="2">
    <location>
        <begin position="60"/>
        <end position="113"/>
    </location>
</feature>
<dbReference type="InterPro" id="IPR032284">
    <property type="entry name" value="RecQ_Zn-bd"/>
</dbReference>
<dbReference type="AlphaFoldDB" id="A0A813LSG9"/>
<reference evidence="3" key="1">
    <citation type="submission" date="2021-02" db="EMBL/GenBank/DDBJ databases">
        <authorList>
            <person name="Dougan E. K."/>
            <person name="Rhodes N."/>
            <person name="Thang M."/>
            <person name="Chan C."/>
        </authorList>
    </citation>
    <scope>NUCLEOTIDE SEQUENCE</scope>
</reference>
<dbReference type="GO" id="GO:0005737">
    <property type="term" value="C:cytoplasm"/>
    <property type="evidence" value="ECO:0007669"/>
    <property type="project" value="TreeGrafter"/>
</dbReference>
<dbReference type="Gene3D" id="3.40.50.300">
    <property type="entry name" value="P-loop containing nucleotide triphosphate hydrolases"/>
    <property type="match status" value="1"/>
</dbReference>
<dbReference type="GO" id="GO:0009378">
    <property type="term" value="F:four-way junction helicase activity"/>
    <property type="evidence" value="ECO:0007669"/>
    <property type="project" value="TreeGrafter"/>
</dbReference>
<dbReference type="GO" id="GO:0000724">
    <property type="term" value="P:double-strand break repair via homologous recombination"/>
    <property type="evidence" value="ECO:0007669"/>
    <property type="project" value="TreeGrafter"/>
</dbReference>